<reference evidence="2" key="1">
    <citation type="journal article" date="2022" name="Mol. Ecol. Resour.">
        <title>The genomes of chicory, endive, great burdock and yacon provide insights into Asteraceae palaeo-polyploidization history and plant inulin production.</title>
        <authorList>
            <person name="Fan W."/>
            <person name="Wang S."/>
            <person name="Wang H."/>
            <person name="Wang A."/>
            <person name="Jiang F."/>
            <person name="Liu H."/>
            <person name="Zhao H."/>
            <person name="Xu D."/>
            <person name="Zhang Y."/>
        </authorList>
    </citation>
    <scope>NUCLEOTIDE SEQUENCE [LARGE SCALE GENOMIC DNA]</scope>
    <source>
        <strain evidence="2">cv. Punajuju</strain>
    </source>
</reference>
<keyword evidence="2" id="KW-1185">Reference proteome</keyword>
<comment type="caution">
    <text evidence="1">The sequence shown here is derived from an EMBL/GenBank/DDBJ whole genome shotgun (WGS) entry which is preliminary data.</text>
</comment>
<gene>
    <name evidence="1" type="ORF">L2E82_06052</name>
</gene>
<evidence type="ECO:0000313" key="1">
    <source>
        <dbReference type="EMBL" id="KAI3792181.1"/>
    </source>
</evidence>
<sequence length="301" mass="34375">MGRAPCCEKVGLKRGRWTAEEDDTLIKYIQANGEGNWKSLPKNAGDLKRGNMTVEEDETIVKLHKAFGNRCVKIFWWSMIASHLPGRTDNEIKNYWNSRLSRQIYRFFTGKSGDTQTSIDIVTMVNQKKQRLGRVSRNAAKKYNNNRRLKNNKSPTAVDKQVHPNVGDCSTFVTKNVEESQFFYNGVSDEPTSDGLRSQDDELIDIDYFLESEAMDSSGGFSILDDDKIEQMFAEIDAGNLTNNERNVDEREDEHLSFSSSKTMAFGFNEIEWDMEFGFTGFNTCDEGDDMLVWLWEGGNP</sequence>
<proteinExistence type="predicted"/>
<reference evidence="1 2" key="2">
    <citation type="journal article" date="2022" name="Mol. Ecol. Resour.">
        <title>The genomes of chicory, endive, great burdock and yacon provide insights into Asteraceae paleo-polyploidization history and plant inulin production.</title>
        <authorList>
            <person name="Fan W."/>
            <person name="Wang S."/>
            <person name="Wang H."/>
            <person name="Wang A."/>
            <person name="Jiang F."/>
            <person name="Liu H."/>
            <person name="Zhao H."/>
            <person name="Xu D."/>
            <person name="Zhang Y."/>
        </authorList>
    </citation>
    <scope>NUCLEOTIDE SEQUENCE [LARGE SCALE GENOMIC DNA]</scope>
    <source>
        <strain evidence="2">cv. Punajuju</strain>
        <tissue evidence="1">Leaves</tissue>
    </source>
</reference>
<accession>A0ACB9HA37</accession>
<dbReference type="EMBL" id="CM042009">
    <property type="protein sequence ID" value="KAI3792181.1"/>
    <property type="molecule type" value="Genomic_DNA"/>
</dbReference>
<dbReference type="Proteomes" id="UP001055811">
    <property type="component" value="Linkage Group LG01"/>
</dbReference>
<organism evidence="1 2">
    <name type="scientific">Cichorium intybus</name>
    <name type="common">Chicory</name>
    <dbReference type="NCBI Taxonomy" id="13427"/>
    <lineage>
        <taxon>Eukaryota</taxon>
        <taxon>Viridiplantae</taxon>
        <taxon>Streptophyta</taxon>
        <taxon>Embryophyta</taxon>
        <taxon>Tracheophyta</taxon>
        <taxon>Spermatophyta</taxon>
        <taxon>Magnoliopsida</taxon>
        <taxon>eudicotyledons</taxon>
        <taxon>Gunneridae</taxon>
        <taxon>Pentapetalae</taxon>
        <taxon>asterids</taxon>
        <taxon>campanulids</taxon>
        <taxon>Asterales</taxon>
        <taxon>Asteraceae</taxon>
        <taxon>Cichorioideae</taxon>
        <taxon>Cichorieae</taxon>
        <taxon>Cichoriinae</taxon>
        <taxon>Cichorium</taxon>
    </lineage>
</organism>
<name>A0ACB9HA37_CICIN</name>
<protein>
    <submittedName>
        <fullName evidence="1">Uncharacterized protein</fullName>
    </submittedName>
</protein>
<evidence type="ECO:0000313" key="2">
    <source>
        <dbReference type="Proteomes" id="UP001055811"/>
    </source>
</evidence>